<accession>A0A0L0HDT0</accession>
<name>A0A0L0HDT0_SPIPD</name>
<dbReference type="AlphaFoldDB" id="A0A0L0HDT0"/>
<dbReference type="EMBL" id="KQ257458">
    <property type="protein sequence ID" value="KNC99277.1"/>
    <property type="molecule type" value="Genomic_DNA"/>
</dbReference>
<dbReference type="GeneID" id="27692410"/>
<proteinExistence type="predicted"/>
<dbReference type="RefSeq" id="XP_016607317.1">
    <property type="nucleotide sequence ID" value="XM_016757443.1"/>
</dbReference>
<dbReference type="Proteomes" id="UP000053201">
    <property type="component" value="Unassembled WGS sequence"/>
</dbReference>
<evidence type="ECO:0000313" key="2">
    <source>
        <dbReference type="Proteomes" id="UP000053201"/>
    </source>
</evidence>
<sequence length="104" mass="12403">MIDIKQPRLFFQYFFQFFIIFDIRPFRIKLFIRNFCLKLGIDLFARTLFVELVNASTVDLVEGITERTLTRWLNCKPRQISLQHEAGLSDSCLDYGLRPTRHKT</sequence>
<dbReference type="InParanoid" id="A0A0L0HDT0"/>
<gene>
    <name evidence="1" type="ORF">SPPG_09285</name>
</gene>
<evidence type="ECO:0000313" key="1">
    <source>
        <dbReference type="EMBL" id="KNC99277.1"/>
    </source>
</evidence>
<keyword evidence="2" id="KW-1185">Reference proteome</keyword>
<reference evidence="1 2" key="1">
    <citation type="submission" date="2009-08" db="EMBL/GenBank/DDBJ databases">
        <title>The Genome Sequence of Spizellomyces punctatus strain DAOM BR117.</title>
        <authorList>
            <consortium name="The Broad Institute Genome Sequencing Platform"/>
            <person name="Russ C."/>
            <person name="Cuomo C."/>
            <person name="Shea T."/>
            <person name="Young S.K."/>
            <person name="Zeng Q."/>
            <person name="Koehrsen M."/>
            <person name="Haas B."/>
            <person name="Borodovsky M."/>
            <person name="Guigo R."/>
            <person name="Alvarado L."/>
            <person name="Berlin A."/>
            <person name="Bochicchio J."/>
            <person name="Borenstein D."/>
            <person name="Chapman S."/>
            <person name="Chen Z."/>
            <person name="Engels R."/>
            <person name="Freedman E."/>
            <person name="Gellesch M."/>
            <person name="Goldberg J."/>
            <person name="Griggs A."/>
            <person name="Gujja S."/>
            <person name="Heiman D."/>
            <person name="Hepburn T."/>
            <person name="Howarth C."/>
            <person name="Jen D."/>
            <person name="Larson L."/>
            <person name="Lewis B."/>
            <person name="Mehta T."/>
            <person name="Park D."/>
            <person name="Pearson M."/>
            <person name="Roberts A."/>
            <person name="Saif S."/>
            <person name="Shenoy N."/>
            <person name="Sisk P."/>
            <person name="Stolte C."/>
            <person name="Sykes S."/>
            <person name="Thomson T."/>
            <person name="Walk T."/>
            <person name="White J."/>
            <person name="Yandava C."/>
            <person name="Burger G."/>
            <person name="Gray M.W."/>
            <person name="Holland P.W.H."/>
            <person name="King N."/>
            <person name="Lang F.B.F."/>
            <person name="Roger A.J."/>
            <person name="Ruiz-Trillo I."/>
            <person name="Lander E."/>
            <person name="Nusbaum C."/>
        </authorList>
    </citation>
    <scope>NUCLEOTIDE SEQUENCE [LARGE SCALE GENOMIC DNA]</scope>
    <source>
        <strain evidence="1 2">DAOM BR117</strain>
    </source>
</reference>
<protein>
    <submittedName>
        <fullName evidence="1">Uncharacterized protein</fullName>
    </submittedName>
</protein>
<dbReference type="VEuPathDB" id="FungiDB:SPPG_09285"/>
<organism evidence="1 2">
    <name type="scientific">Spizellomyces punctatus (strain DAOM BR117)</name>
    <dbReference type="NCBI Taxonomy" id="645134"/>
    <lineage>
        <taxon>Eukaryota</taxon>
        <taxon>Fungi</taxon>
        <taxon>Fungi incertae sedis</taxon>
        <taxon>Chytridiomycota</taxon>
        <taxon>Chytridiomycota incertae sedis</taxon>
        <taxon>Chytridiomycetes</taxon>
        <taxon>Spizellomycetales</taxon>
        <taxon>Spizellomycetaceae</taxon>
        <taxon>Spizellomyces</taxon>
    </lineage>
</organism>